<comment type="caution">
    <text evidence="1">The sequence shown here is derived from an EMBL/GenBank/DDBJ whole genome shotgun (WGS) entry which is preliminary data.</text>
</comment>
<reference evidence="1 2" key="1">
    <citation type="submission" date="2011-01" db="EMBL/GenBank/DDBJ databases">
        <authorList>
            <person name="Muzny D."/>
            <person name="Qin X."/>
            <person name="Deng J."/>
            <person name="Jiang H."/>
            <person name="Liu Y."/>
            <person name="Qu J."/>
            <person name="Song X.-Z."/>
            <person name="Zhang L."/>
            <person name="Thornton R."/>
            <person name="Coyle M."/>
            <person name="Francisco L."/>
            <person name="Jackson L."/>
            <person name="Javaid M."/>
            <person name="Korchina V."/>
            <person name="Kovar C."/>
            <person name="Mata R."/>
            <person name="Mathew T."/>
            <person name="Ngo R."/>
            <person name="Nguyen L."/>
            <person name="Nguyen N."/>
            <person name="Okwuonu G."/>
            <person name="Ongeri F."/>
            <person name="Pham C."/>
            <person name="Simmons D."/>
            <person name="Wilczek-Boney K."/>
            <person name="Hale W."/>
            <person name="Jakkamsetti A."/>
            <person name="Pham P."/>
            <person name="Ruth R."/>
            <person name="San Lucas F."/>
            <person name="Warren J."/>
            <person name="Zhang J."/>
            <person name="Zhao Z."/>
            <person name="Zhou C."/>
            <person name="Zhu D."/>
            <person name="Lee S."/>
            <person name="Bess C."/>
            <person name="Blankenburg K."/>
            <person name="Forbes L."/>
            <person name="Fu Q."/>
            <person name="Gubbala S."/>
            <person name="Hirani K."/>
            <person name="Jayaseelan J.C."/>
            <person name="Lara F."/>
            <person name="Munidasa M."/>
            <person name="Palculict T."/>
            <person name="Patil S."/>
            <person name="Pu L.-L."/>
            <person name="Saada N."/>
            <person name="Tang L."/>
            <person name="Weissenberger G."/>
            <person name="Zhu Y."/>
            <person name="Hemphill L."/>
            <person name="Shang Y."/>
            <person name="Youmans B."/>
            <person name="Ayvaz T."/>
            <person name="Ross M."/>
            <person name="Santibanez J."/>
            <person name="Aqrawi P."/>
            <person name="Gross S."/>
            <person name="Joshi V."/>
            <person name="Fowler G."/>
            <person name="Nazareth L."/>
            <person name="Reid J."/>
            <person name="Worley K."/>
            <person name="Petrosino J."/>
            <person name="Highlander S."/>
            <person name="Gibbs R."/>
        </authorList>
    </citation>
    <scope>NUCLEOTIDE SEQUENCE [LARGE SCALE GENOMIC DNA]</scope>
    <source>
        <strain evidence="1 2">ATCC 25976</strain>
    </source>
</reference>
<name>E8KGZ6_9PAST</name>
<dbReference type="Proteomes" id="UP000005467">
    <property type="component" value="Unassembled WGS sequence"/>
</dbReference>
<organism evidence="1 2">
    <name type="scientific">Actinobacillus ureae ATCC 25976</name>
    <dbReference type="NCBI Taxonomy" id="887324"/>
    <lineage>
        <taxon>Bacteria</taxon>
        <taxon>Pseudomonadati</taxon>
        <taxon>Pseudomonadota</taxon>
        <taxon>Gammaproteobacteria</taxon>
        <taxon>Pasteurellales</taxon>
        <taxon>Pasteurellaceae</taxon>
        <taxon>Actinobacillus</taxon>
    </lineage>
</organism>
<dbReference type="AlphaFoldDB" id="E8KGZ6"/>
<evidence type="ECO:0000313" key="1">
    <source>
        <dbReference type="EMBL" id="EFX91822.1"/>
    </source>
</evidence>
<gene>
    <name evidence="1" type="ORF">HMPREF0027_1113</name>
</gene>
<evidence type="ECO:0000313" key="2">
    <source>
        <dbReference type="Proteomes" id="UP000005467"/>
    </source>
</evidence>
<protein>
    <submittedName>
        <fullName evidence="1">Uncharacterized protein</fullName>
    </submittedName>
</protein>
<dbReference type="HOGENOM" id="CLU_3264539_0_0_6"/>
<keyword evidence="2" id="KW-1185">Reference proteome</keyword>
<sequence length="41" mass="4725">MGKYNVKHLRQWIDKTSKSGIHRYAKKLKDLDGFVGKSGSF</sequence>
<dbReference type="EMBL" id="AEVG01000075">
    <property type="protein sequence ID" value="EFX91822.1"/>
    <property type="molecule type" value="Genomic_DNA"/>
</dbReference>
<accession>E8KGZ6</accession>
<proteinExistence type="predicted"/>